<feature type="compositionally biased region" description="Basic and acidic residues" evidence="1">
    <location>
        <begin position="83"/>
        <end position="95"/>
    </location>
</feature>
<dbReference type="EMBL" id="CP045929">
    <property type="protein sequence ID" value="QGK69196.1"/>
    <property type="molecule type" value="Genomic_DNA"/>
</dbReference>
<dbReference type="Proteomes" id="UP000371041">
    <property type="component" value="Chromosome"/>
</dbReference>
<evidence type="ECO:0000313" key="3">
    <source>
        <dbReference type="Proteomes" id="UP000371041"/>
    </source>
</evidence>
<dbReference type="KEGG" id="sace:GIY23_06315"/>
<proteinExistence type="predicted"/>
<dbReference type="RefSeq" id="WP_154075796.1">
    <property type="nucleotide sequence ID" value="NZ_CP045929.1"/>
</dbReference>
<organism evidence="2 3">
    <name type="scientific">Allosaccharopolyspora coralli</name>
    <dbReference type="NCBI Taxonomy" id="2665642"/>
    <lineage>
        <taxon>Bacteria</taxon>
        <taxon>Bacillati</taxon>
        <taxon>Actinomycetota</taxon>
        <taxon>Actinomycetes</taxon>
        <taxon>Pseudonocardiales</taxon>
        <taxon>Pseudonocardiaceae</taxon>
        <taxon>Allosaccharopolyspora</taxon>
    </lineage>
</organism>
<evidence type="ECO:0008006" key="4">
    <source>
        <dbReference type="Google" id="ProtNLM"/>
    </source>
</evidence>
<evidence type="ECO:0000256" key="1">
    <source>
        <dbReference type="SAM" id="MobiDB-lite"/>
    </source>
</evidence>
<evidence type="ECO:0000313" key="2">
    <source>
        <dbReference type="EMBL" id="QGK69196.1"/>
    </source>
</evidence>
<name>A0A5Q3Q6Y9_9PSEU</name>
<gene>
    <name evidence="2" type="ORF">GIY23_06315</name>
</gene>
<reference evidence="3" key="1">
    <citation type="submission" date="2019-11" db="EMBL/GenBank/DDBJ databases">
        <title>The complete genome sequence of Saccharopolyspora sp. E2A.</title>
        <authorList>
            <person name="Zhang G."/>
        </authorList>
    </citation>
    <scope>NUCLEOTIDE SEQUENCE [LARGE SCALE GENOMIC DNA]</scope>
    <source>
        <strain evidence="3">E2A</strain>
    </source>
</reference>
<sequence length="103" mass="11050">MMSGLQTNTEAMNAHGKQLTGDIASGLQQAHDASTSVQLGPEVMGVLCQAWSFIFTDELDSTKQMLGQLPKAMEESGHKVLDAAKDIRDRDDRAGQDFGGLQA</sequence>
<accession>A0A5Q3Q6Y9</accession>
<dbReference type="Pfam" id="PF10824">
    <property type="entry name" value="T7SS_ESX_EspC"/>
    <property type="match status" value="1"/>
</dbReference>
<dbReference type="InterPro" id="IPR022536">
    <property type="entry name" value="EspC"/>
</dbReference>
<keyword evidence="3" id="KW-1185">Reference proteome</keyword>
<dbReference type="GO" id="GO:0009306">
    <property type="term" value="P:protein secretion"/>
    <property type="evidence" value="ECO:0007669"/>
    <property type="project" value="InterPro"/>
</dbReference>
<dbReference type="AlphaFoldDB" id="A0A5Q3Q6Y9"/>
<feature type="region of interest" description="Disordered" evidence="1">
    <location>
        <begin position="83"/>
        <end position="103"/>
    </location>
</feature>
<protein>
    <recommendedName>
        <fullName evidence="4">ESX-1 secretion-associated protein</fullName>
    </recommendedName>
</protein>